<dbReference type="Proteomes" id="UP001634394">
    <property type="component" value="Unassembled WGS sequence"/>
</dbReference>
<dbReference type="SMART" id="SM00060">
    <property type="entry name" value="FN3"/>
    <property type="match status" value="1"/>
</dbReference>
<feature type="disulfide bond" evidence="3">
    <location>
        <begin position="84"/>
        <end position="94"/>
    </location>
</feature>
<evidence type="ECO:0000256" key="5">
    <source>
        <dbReference type="SAM" id="SignalP"/>
    </source>
</evidence>
<dbReference type="Gene3D" id="2.10.25.10">
    <property type="entry name" value="Laminin"/>
    <property type="match status" value="1"/>
</dbReference>
<evidence type="ECO:0000313" key="8">
    <source>
        <dbReference type="Proteomes" id="UP001634394"/>
    </source>
</evidence>
<name>A0ABD3T614_SINWO</name>
<keyword evidence="2 3" id="KW-1015">Disulfide bond</keyword>
<protein>
    <recommendedName>
        <fullName evidence="6">EGF-like domain-containing protein</fullName>
    </recommendedName>
</protein>
<feature type="disulfide bond" evidence="3">
    <location>
        <begin position="102"/>
        <end position="111"/>
    </location>
</feature>
<dbReference type="AlphaFoldDB" id="A0ABD3T614"/>
<feature type="transmembrane region" description="Helical" evidence="4">
    <location>
        <begin position="870"/>
        <end position="895"/>
    </location>
</feature>
<evidence type="ECO:0000256" key="4">
    <source>
        <dbReference type="SAM" id="Phobius"/>
    </source>
</evidence>
<organism evidence="7 8">
    <name type="scientific">Sinanodonta woodiana</name>
    <name type="common">Chinese pond mussel</name>
    <name type="synonym">Anodonta woodiana</name>
    <dbReference type="NCBI Taxonomy" id="1069815"/>
    <lineage>
        <taxon>Eukaryota</taxon>
        <taxon>Metazoa</taxon>
        <taxon>Spiralia</taxon>
        <taxon>Lophotrochozoa</taxon>
        <taxon>Mollusca</taxon>
        <taxon>Bivalvia</taxon>
        <taxon>Autobranchia</taxon>
        <taxon>Heteroconchia</taxon>
        <taxon>Palaeoheterodonta</taxon>
        <taxon>Unionida</taxon>
        <taxon>Unionoidea</taxon>
        <taxon>Unionidae</taxon>
        <taxon>Unioninae</taxon>
        <taxon>Sinanodonta</taxon>
    </lineage>
</organism>
<dbReference type="CDD" id="cd00063">
    <property type="entry name" value="FN3"/>
    <property type="match status" value="1"/>
</dbReference>
<keyword evidence="3" id="KW-0245">EGF-like domain</keyword>
<keyword evidence="4" id="KW-1133">Transmembrane helix</keyword>
<dbReference type="InterPro" id="IPR000742">
    <property type="entry name" value="EGF"/>
</dbReference>
<keyword evidence="4" id="KW-0812">Transmembrane</keyword>
<feature type="chain" id="PRO_5044783785" description="EGF-like domain-containing protein" evidence="5">
    <location>
        <begin position="24"/>
        <end position="944"/>
    </location>
</feature>
<dbReference type="EMBL" id="JBJQND010000019">
    <property type="protein sequence ID" value="KAL3832352.1"/>
    <property type="molecule type" value="Genomic_DNA"/>
</dbReference>
<dbReference type="CDD" id="cd00054">
    <property type="entry name" value="EGF_CA"/>
    <property type="match status" value="1"/>
</dbReference>
<dbReference type="InterPro" id="IPR050969">
    <property type="entry name" value="Dev_Signal_Modulators"/>
</dbReference>
<dbReference type="Gene3D" id="2.60.40.10">
    <property type="entry name" value="Immunoglobulins"/>
    <property type="match status" value="1"/>
</dbReference>
<keyword evidence="8" id="KW-1185">Reference proteome</keyword>
<evidence type="ECO:0000256" key="1">
    <source>
        <dbReference type="ARBA" id="ARBA00022729"/>
    </source>
</evidence>
<evidence type="ECO:0000259" key="6">
    <source>
        <dbReference type="PROSITE" id="PS50026"/>
    </source>
</evidence>
<dbReference type="InterPro" id="IPR009030">
    <property type="entry name" value="Growth_fac_rcpt_cys_sf"/>
</dbReference>
<feature type="domain" description="EGF-like" evidence="6">
    <location>
        <begin position="80"/>
        <end position="112"/>
    </location>
</feature>
<comment type="caution">
    <text evidence="7">The sequence shown here is derived from an EMBL/GenBank/DDBJ whole genome shotgun (WGS) entry which is preliminary data.</text>
</comment>
<proteinExistence type="predicted"/>
<dbReference type="PROSITE" id="PS50026">
    <property type="entry name" value="EGF_3"/>
    <property type="match status" value="1"/>
</dbReference>
<evidence type="ECO:0000313" key="7">
    <source>
        <dbReference type="EMBL" id="KAL3832352.1"/>
    </source>
</evidence>
<dbReference type="PROSITE" id="PS00022">
    <property type="entry name" value="EGF_1"/>
    <property type="match status" value="1"/>
</dbReference>
<dbReference type="InterPro" id="IPR003961">
    <property type="entry name" value="FN3_dom"/>
</dbReference>
<evidence type="ECO:0000256" key="3">
    <source>
        <dbReference type="PROSITE-ProRule" id="PRU00076"/>
    </source>
</evidence>
<keyword evidence="4" id="KW-0472">Membrane</keyword>
<reference evidence="7 8" key="1">
    <citation type="submission" date="2024-11" db="EMBL/GenBank/DDBJ databases">
        <title>Chromosome-level genome assembly of the freshwater bivalve Anodonta woodiana.</title>
        <authorList>
            <person name="Chen X."/>
        </authorList>
    </citation>
    <scope>NUCLEOTIDE SEQUENCE [LARGE SCALE GENOMIC DNA]</scope>
    <source>
        <strain evidence="7">MN2024</strain>
        <tissue evidence="7">Gills</tissue>
    </source>
</reference>
<dbReference type="PANTHER" id="PTHR14949">
    <property type="entry name" value="EGF-LIKE-DOMAIN, MULTIPLE 7, 8"/>
    <property type="match status" value="1"/>
</dbReference>
<sequence length="944" mass="106804">MDWKVRGSFTLLLFLYFVPESKAWSGNVCTRQAINWVYRQYCISRYWWGCSAWRGSWYPNYYNEDYCCPGWTHNGNQVCTIPICYPTCKNGGTCINPNVCACRDAYNGTTCETPILPQRSRAVLQGTAQCSYQYPCYPGDCAAPNNCTCFKGFGGTPSSTAGCRDIISDAEKPQLSRVLAILANLKHIQNAPDDVKYEFVADATNKNKTEMIWSNQNQFNLLSLEFESIYMNPNGFPANRPMYVYDYGIGIVKASIHVNLTKIPLDGGPIRDVHLDQTYNCTGLSYLQPILNTAAKCYIKDDQFSRAINNGDWLTVTFQAENGGFRTRYDTDRGILLSPDIVMGRIDRKRVEFRFDFEAAIHCSEKDGTCQEKPLAIAEEITSKPIEIYWGGWRDDLAGMWQYYLEIFQLSPDPYGRLVEMDPLSPIFTQLISETAPHYANYTPPEPGMYSVLLEVRDMANNSKIARRLCLYDNVSTVEIDTQHKLYVSTATNISDNLWQASPDVITVVWSGHFFNRIHRENKLLNQVLAYPIQFKKVEEDGILSSSKYISQGLDDEEGSRSIKEITNLNGIVRFEVNVDLTDGVNLPETGWKDVLPLAEKYAFQASVYSGCIMKVWVRAYDVMGHSAYDYTEVKFDRTPPVVGGLSFHRNYPNGSYKYCSRLMFIASDEDSGVHTIQYKVVMKGTGEVKYTGMSLANFNPDPNACLTDPECRCTDNKCFKLNQILDIDNCWFLTKYNILKTATVIVHVSVQNQAGVSRTFSHEVNELDKLRGLTESSGPNNIRTSNVQADGVRLNWELPDSCYSETDIVIEIAETGTKFKVAKESNFVDITGLEEGKAYTARFRMLYRTEDLGINAQFTFTTGKTDNSALIWAIFGVVGLLLIITILIGIFIFLRRGRASQSMQQKYIYNEFSAIRKDIKSNAATNPIYSIGMVQRDKGDLDI</sequence>
<dbReference type="InterPro" id="IPR013783">
    <property type="entry name" value="Ig-like_fold"/>
</dbReference>
<gene>
    <name evidence="7" type="ORF">ACJMK2_024004</name>
</gene>
<dbReference type="PANTHER" id="PTHR14949:SF56">
    <property type="entry name" value="EGF-LIKE-DOMAIN, MULTIPLE 7"/>
    <property type="match status" value="1"/>
</dbReference>
<dbReference type="SUPFAM" id="SSF57184">
    <property type="entry name" value="Growth factor receptor domain"/>
    <property type="match status" value="1"/>
</dbReference>
<evidence type="ECO:0000256" key="2">
    <source>
        <dbReference type="ARBA" id="ARBA00023157"/>
    </source>
</evidence>
<feature type="signal peptide" evidence="5">
    <location>
        <begin position="1"/>
        <end position="23"/>
    </location>
</feature>
<keyword evidence="1 5" id="KW-0732">Signal</keyword>
<accession>A0ABD3T614</accession>
<comment type="caution">
    <text evidence="3">Lacks conserved residue(s) required for the propagation of feature annotation.</text>
</comment>